<gene>
    <name evidence="1" type="ORF">O3M35_009132</name>
</gene>
<evidence type="ECO:0000313" key="1">
    <source>
        <dbReference type="EMBL" id="KAK9504969.1"/>
    </source>
</evidence>
<organism evidence="1 2">
    <name type="scientific">Rhynocoris fuscipes</name>
    <dbReference type="NCBI Taxonomy" id="488301"/>
    <lineage>
        <taxon>Eukaryota</taxon>
        <taxon>Metazoa</taxon>
        <taxon>Ecdysozoa</taxon>
        <taxon>Arthropoda</taxon>
        <taxon>Hexapoda</taxon>
        <taxon>Insecta</taxon>
        <taxon>Pterygota</taxon>
        <taxon>Neoptera</taxon>
        <taxon>Paraneoptera</taxon>
        <taxon>Hemiptera</taxon>
        <taxon>Heteroptera</taxon>
        <taxon>Panheteroptera</taxon>
        <taxon>Cimicomorpha</taxon>
        <taxon>Reduviidae</taxon>
        <taxon>Harpactorinae</taxon>
        <taxon>Harpactorini</taxon>
        <taxon>Rhynocoris</taxon>
    </lineage>
</organism>
<accession>A0AAW1D8R7</accession>
<sequence length="73" mass="8617">MWSVALSEQRRDGQYLILSTFLLLVKGTDNALCGHVQELIIRKSKLSEEKRVEKFPLKVLKKFIEETFNCKRY</sequence>
<dbReference type="AlphaFoldDB" id="A0AAW1D8R7"/>
<proteinExistence type="predicted"/>
<dbReference type="EMBL" id="JAPXFL010000006">
    <property type="protein sequence ID" value="KAK9504969.1"/>
    <property type="molecule type" value="Genomic_DNA"/>
</dbReference>
<keyword evidence="2" id="KW-1185">Reference proteome</keyword>
<evidence type="ECO:0000313" key="2">
    <source>
        <dbReference type="Proteomes" id="UP001461498"/>
    </source>
</evidence>
<protein>
    <submittedName>
        <fullName evidence="1">Uncharacterized protein</fullName>
    </submittedName>
</protein>
<dbReference type="Proteomes" id="UP001461498">
    <property type="component" value="Unassembled WGS sequence"/>
</dbReference>
<reference evidence="1 2" key="1">
    <citation type="submission" date="2022-12" db="EMBL/GenBank/DDBJ databases">
        <title>Chromosome-level genome assembly of true bugs.</title>
        <authorList>
            <person name="Ma L."/>
            <person name="Li H."/>
        </authorList>
    </citation>
    <scope>NUCLEOTIDE SEQUENCE [LARGE SCALE GENOMIC DNA]</scope>
    <source>
        <strain evidence="1">Lab_2022b</strain>
    </source>
</reference>
<name>A0AAW1D8R7_9HEMI</name>
<comment type="caution">
    <text evidence="1">The sequence shown here is derived from an EMBL/GenBank/DDBJ whole genome shotgun (WGS) entry which is preliminary data.</text>
</comment>